<dbReference type="EMBL" id="VFFF01000001">
    <property type="protein sequence ID" value="TNY33105.1"/>
    <property type="molecule type" value="Genomic_DNA"/>
</dbReference>
<reference evidence="1 2" key="1">
    <citation type="submission" date="2019-06" db="EMBL/GenBank/DDBJ databases">
        <title>Genome of new Rhodobacteraceae sp. SM1903.</title>
        <authorList>
            <person name="Ren X."/>
        </authorList>
    </citation>
    <scope>NUCLEOTIDE SEQUENCE [LARGE SCALE GENOMIC DNA]</scope>
    <source>
        <strain evidence="1 2">SM1903</strain>
    </source>
</reference>
<dbReference type="SUPFAM" id="SSF52540">
    <property type="entry name" value="P-loop containing nucleoside triphosphate hydrolases"/>
    <property type="match status" value="1"/>
</dbReference>
<dbReference type="AlphaFoldDB" id="A0A5C5GEA1"/>
<comment type="caution">
    <text evidence="1">The sequence shown here is derived from an EMBL/GenBank/DDBJ whole genome shotgun (WGS) entry which is preliminary data.</text>
</comment>
<dbReference type="InterPro" id="IPR027417">
    <property type="entry name" value="P-loop_NTPase"/>
</dbReference>
<proteinExistence type="predicted"/>
<evidence type="ECO:0000313" key="2">
    <source>
        <dbReference type="Proteomes" id="UP000314011"/>
    </source>
</evidence>
<accession>A0A5C5GEA1</accession>
<keyword evidence="2" id="KW-1185">Reference proteome</keyword>
<dbReference type="Proteomes" id="UP000314011">
    <property type="component" value="Unassembled WGS sequence"/>
</dbReference>
<protein>
    <submittedName>
        <fullName evidence="1">Uncharacterized protein</fullName>
    </submittedName>
</protein>
<sequence>MGFSTHPSGRIILIHGASSAGKSTLAGGVLFLLRVGTDRLLVAMRSLRLLRGMRANPPVAVRCV</sequence>
<gene>
    <name evidence="1" type="ORF">FHY64_07445</name>
</gene>
<dbReference type="RefSeq" id="WP_140193789.1">
    <property type="nucleotide sequence ID" value="NZ_CP065915.1"/>
</dbReference>
<organism evidence="1 2">
    <name type="scientific">Pelagovum pacificum</name>
    <dbReference type="NCBI Taxonomy" id="2588711"/>
    <lineage>
        <taxon>Bacteria</taxon>
        <taxon>Pseudomonadati</taxon>
        <taxon>Pseudomonadota</taxon>
        <taxon>Alphaproteobacteria</taxon>
        <taxon>Rhodobacterales</taxon>
        <taxon>Paracoccaceae</taxon>
        <taxon>Pelagovum</taxon>
    </lineage>
</organism>
<evidence type="ECO:0000313" key="1">
    <source>
        <dbReference type="EMBL" id="TNY33105.1"/>
    </source>
</evidence>
<name>A0A5C5GEA1_9RHOB</name>